<dbReference type="EMBL" id="LAZR01019347">
    <property type="protein sequence ID" value="KKL92875.1"/>
    <property type="molecule type" value="Genomic_DNA"/>
</dbReference>
<organism evidence="1">
    <name type="scientific">marine sediment metagenome</name>
    <dbReference type="NCBI Taxonomy" id="412755"/>
    <lineage>
        <taxon>unclassified sequences</taxon>
        <taxon>metagenomes</taxon>
        <taxon>ecological metagenomes</taxon>
    </lineage>
</organism>
<sequence>ISFFTFIQLNWNFNDFSSNLNSPAGFELFDELKISDFSSNFVSTGENINITLHQSYLNTSFDTIVNTSIVNGNNFTLPSPKDIMFNSTYTNITVKDIIAPNKSLIIEDDFSWQQSAITKIFTSFESPSNGYLENVSISLQNPNLAEDYEVQLYEGVKWTWATVDYIRYNPLSSRTIGTYNLAQTTGSEWLDISKIHMLLNTSDTYNNTFFIAVTAKTSGDGNWDFENQVLDGSDDTICWDFGQNTPASRDQLLKVDLSPLNNTPNPEDIGLKINNEYVTGYSNINGTGYWESSIVNGSNSGVLKYNVSADWWDVECNITQVQINYTRTDLKASSTFEISGSGQNVAWNVTRNGGLNYFDSDFNDYKINFTVPAIWYDNSIQVFNGVGNNRTSTIIKRLLNNGYRDIEIPNAINGTYWFLNATSNNLISSIDTYVGGVSINDVANYTNIVRFNTTFSEIVKKGNLNLSLYSPAPNYLNHTNIVDISILNPDIEFNVSDWDISNNASQYGVFITYIAWNNGTAAGFLIGNLTILGETELKFINLPSLTFDASDIFNITSFFNDTGYIRYPPKNISDAFISYSINSNPYRNDNISVLGNGLYNITIDCNDTEFTSNGLNSIVINASKLYYYNQSKNIDIIILGETSLTIVEPSNGANYDSSDIFNITLKYNNTLRNEIINTPTINYSLDGGSTYRWDSINSIGDNKYNITVNCNDTQFGNYGLQNIIVNTSKSYYYNQSESFSITITGNTALTFTKWPNQSFYYSDETFNVTAYYFDTSRDQALTGAAISVNIQGEGVYDNKYISEIGNGYYNITVNCSESVFNRYGSFTFQI</sequence>
<feature type="non-terminal residue" evidence="1">
    <location>
        <position position="1"/>
    </location>
</feature>
<feature type="non-terminal residue" evidence="1">
    <location>
        <position position="830"/>
    </location>
</feature>
<proteinExistence type="predicted"/>
<name>A0A0F9IGI0_9ZZZZ</name>
<reference evidence="1" key="1">
    <citation type="journal article" date="2015" name="Nature">
        <title>Complex archaea that bridge the gap between prokaryotes and eukaryotes.</title>
        <authorList>
            <person name="Spang A."/>
            <person name="Saw J.H."/>
            <person name="Jorgensen S.L."/>
            <person name="Zaremba-Niedzwiedzka K."/>
            <person name="Martijn J."/>
            <person name="Lind A.E."/>
            <person name="van Eijk R."/>
            <person name="Schleper C."/>
            <person name="Guy L."/>
            <person name="Ettema T.J."/>
        </authorList>
    </citation>
    <scope>NUCLEOTIDE SEQUENCE</scope>
</reference>
<comment type="caution">
    <text evidence="1">The sequence shown here is derived from an EMBL/GenBank/DDBJ whole genome shotgun (WGS) entry which is preliminary data.</text>
</comment>
<protein>
    <submittedName>
        <fullName evidence="1">Uncharacterized protein</fullName>
    </submittedName>
</protein>
<dbReference type="AlphaFoldDB" id="A0A0F9IGI0"/>
<evidence type="ECO:0000313" key="1">
    <source>
        <dbReference type="EMBL" id="KKL92875.1"/>
    </source>
</evidence>
<gene>
    <name evidence="1" type="ORF">LCGC14_1880320</name>
</gene>
<accession>A0A0F9IGI0</accession>